<dbReference type="InterPro" id="IPR029055">
    <property type="entry name" value="Ntn_hydrolases_N"/>
</dbReference>
<organism evidence="4 5">
    <name type="scientific">Ephemerocybe angulata</name>
    <dbReference type="NCBI Taxonomy" id="980116"/>
    <lineage>
        <taxon>Eukaryota</taxon>
        <taxon>Fungi</taxon>
        <taxon>Dikarya</taxon>
        <taxon>Basidiomycota</taxon>
        <taxon>Agaricomycotina</taxon>
        <taxon>Agaricomycetes</taxon>
        <taxon>Agaricomycetidae</taxon>
        <taxon>Agaricales</taxon>
        <taxon>Agaricineae</taxon>
        <taxon>Psathyrellaceae</taxon>
        <taxon>Ephemerocybe</taxon>
    </lineage>
</organism>
<feature type="active site" description="Nucleophile" evidence="1">
    <location>
        <position position="277"/>
    </location>
</feature>
<comment type="caution">
    <text evidence="4">The sequence shown here is derived from an EMBL/GenBank/DDBJ whole genome shotgun (WGS) entry which is preliminary data.</text>
</comment>
<dbReference type="CDD" id="cd04701">
    <property type="entry name" value="Asparaginase_2"/>
    <property type="match status" value="1"/>
</dbReference>
<sequence>MAYVIAVPRSRVSAEYQGTTIFITPVRSPQSQLFDLRNHAGPAIRLPSTYAIPKKQPFRSGRNVTLVIHGGAGTMSRKNSTPEQQYVYKAALADALRAGYDVIRQGGEAMDAAVAAVSSMEDNPLFNSGKGAVFNSDGKNELEASIMLSKPPSTNIDYPTPPPLTRRGLSATLLTHARNPSKVVRALYLRPDLVPHPFVSAAHAEGLAQDVGEELVDPDYFFTEARWKEHRRGLGLPDEPYPSPEHSADLITFTDTAAEGQQRAEEPIPLDAYPTGTVGAVALDSRGCIAAVTSTGGKTNKLPGRIGDTPVMGAGFWAEEWKQESVRSRHYPAWLDNTLELLGLASAQPLEGKTRSVGVSGTGDGDYFVRQATASTVARRMQLLGESLKGATERVVEDLLADGGIGGLIALDGEGNVAMPLNCPGMYRGVIKADGVPKVAIFKEDGLEDMDSK</sequence>
<dbReference type="PANTHER" id="PTHR10188:SF43">
    <property type="entry name" value="ASPARAGINASE (EUROFUNG)"/>
    <property type="match status" value="1"/>
</dbReference>
<name>A0A8H6I4T3_9AGAR</name>
<dbReference type="Gene3D" id="3.60.20.30">
    <property type="entry name" value="(Glycosyl)asparaginase"/>
    <property type="match status" value="1"/>
</dbReference>
<gene>
    <name evidence="4" type="ORF">DFP72DRAFT_988902</name>
</gene>
<proteinExistence type="predicted"/>
<dbReference type="OrthoDB" id="2262349at2759"/>
<feature type="site" description="Cleavage; by autolysis" evidence="3">
    <location>
        <begin position="276"/>
        <end position="277"/>
    </location>
</feature>
<dbReference type="AlphaFoldDB" id="A0A8H6I4T3"/>
<dbReference type="SUPFAM" id="SSF56235">
    <property type="entry name" value="N-terminal nucleophile aminohydrolases (Ntn hydrolases)"/>
    <property type="match status" value="1"/>
</dbReference>
<evidence type="ECO:0000256" key="3">
    <source>
        <dbReference type="PIRSR" id="PIRSR600246-3"/>
    </source>
</evidence>
<evidence type="ECO:0000256" key="2">
    <source>
        <dbReference type="PIRSR" id="PIRSR600246-2"/>
    </source>
</evidence>
<dbReference type="Pfam" id="PF01112">
    <property type="entry name" value="Asparaginase_2"/>
    <property type="match status" value="3"/>
</dbReference>
<feature type="binding site" evidence="2">
    <location>
        <begin position="362"/>
        <end position="365"/>
    </location>
    <ligand>
        <name>substrate</name>
    </ligand>
</feature>
<evidence type="ECO:0000313" key="4">
    <source>
        <dbReference type="EMBL" id="KAF6758923.1"/>
    </source>
</evidence>
<dbReference type="Proteomes" id="UP000521943">
    <property type="component" value="Unassembled WGS sequence"/>
</dbReference>
<dbReference type="GO" id="GO:0005737">
    <property type="term" value="C:cytoplasm"/>
    <property type="evidence" value="ECO:0007669"/>
    <property type="project" value="TreeGrafter"/>
</dbReference>
<protein>
    <submittedName>
        <fullName evidence="4">Asparaginase</fullName>
    </submittedName>
</protein>
<accession>A0A8H6I4T3</accession>
<feature type="binding site" evidence="2">
    <location>
        <begin position="305"/>
        <end position="308"/>
    </location>
    <ligand>
        <name>substrate</name>
    </ligand>
</feature>
<evidence type="ECO:0000313" key="5">
    <source>
        <dbReference type="Proteomes" id="UP000521943"/>
    </source>
</evidence>
<dbReference type="PANTHER" id="PTHR10188">
    <property type="entry name" value="L-ASPARAGINASE"/>
    <property type="match status" value="1"/>
</dbReference>
<reference evidence="4 5" key="1">
    <citation type="submission" date="2020-07" db="EMBL/GenBank/DDBJ databases">
        <title>Comparative genomics of pyrophilous fungi reveals a link between fire events and developmental genes.</title>
        <authorList>
            <consortium name="DOE Joint Genome Institute"/>
            <person name="Steindorff A.S."/>
            <person name="Carver A."/>
            <person name="Calhoun S."/>
            <person name="Stillman K."/>
            <person name="Liu H."/>
            <person name="Lipzen A."/>
            <person name="Pangilinan J."/>
            <person name="Labutti K."/>
            <person name="Bruns T.D."/>
            <person name="Grigoriev I.V."/>
        </authorList>
    </citation>
    <scope>NUCLEOTIDE SEQUENCE [LARGE SCALE GENOMIC DNA]</scope>
    <source>
        <strain evidence="4 5">CBS 144469</strain>
    </source>
</reference>
<keyword evidence="5" id="KW-1185">Reference proteome</keyword>
<dbReference type="EMBL" id="JACGCI010000017">
    <property type="protein sequence ID" value="KAF6758923.1"/>
    <property type="molecule type" value="Genomic_DNA"/>
</dbReference>
<dbReference type="InterPro" id="IPR000246">
    <property type="entry name" value="Peptidase_T2"/>
</dbReference>
<dbReference type="GO" id="GO:0016787">
    <property type="term" value="F:hydrolase activity"/>
    <property type="evidence" value="ECO:0007669"/>
    <property type="project" value="InterPro"/>
</dbReference>
<evidence type="ECO:0000256" key="1">
    <source>
        <dbReference type="PIRSR" id="PIRSR600246-1"/>
    </source>
</evidence>